<comment type="caution">
    <text evidence="1">The sequence shown here is derived from an EMBL/GenBank/DDBJ whole genome shotgun (WGS) entry which is preliminary data.</text>
</comment>
<dbReference type="EMBL" id="JACHXY010000003">
    <property type="protein sequence ID" value="MBB3159311.1"/>
    <property type="molecule type" value="Genomic_DNA"/>
</dbReference>
<dbReference type="RefSeq" id="WP_183420684.1">
    <property type="nucleotide sequence ID" value="NZ_JACHXY010000003.1"/>
</dbReference>
<reference evidence="1 2" key="1">
    <citation type="submission" date="2020-08" db="EMBL/GenBank/DDBJ databases">
        <title>Genomic Encyclopedia of Type Strains, Phase III (KMG-III): the genomes of soil and plant-associated and newly described type strains.</title>
        <authorList>
            <person name="Whitman W."/>
        </authorList>
    </citation>
    <scope>NUCLEOTIDE SEQUENCE [LARGE SCALE GENOMIC DNA]</scope>
    <source>
        <strain evidence="1 2">CECT 8356</strain>
    </source>
</reference>
<name>A0A7W5GGP4_9MICO</name>
<dbReference type="AlphaFoldDB" id="A0A7W5GGP4"/>
<gene>
    <name evidence="1" type="ORF">FHS07_003029</name>
</gene>
<sequence>MVKRLSGRRLARGEAVRGVILDGLVLDDCGTVLGPPDELRPVIEQCEITRLRLRRSFLIGAVVRDVTVNGIRGDMDSRFFIANEFERVKITGDVGVLVIGAASSYQPLKESYRNALTSIDASSPEWSLDIAEARGAVDIRGYAADRVRIDPETQAVVRRADLTDGRWRALVEGTLFTVQIDHALDMGWSDLILVADRSTHRFDADMAALGRLRAEGIIK</sequence>
<proteinExistence type="predicted"/>
<accession>A0A7W5GGP4</accession>
<organism evidence="1 2">
    <name type="scientific">Microbacterium proteolyticum</name>
    <dbReference type="NCBI Taxonomy" id="1572644"/>
    <lineage>
        <taxon>Bacteria</taxon>
        <taxon>Bacillati</taxon>
        <taxon>Actinomycetota</taxon>
        <taxon>Actinomycetes</taxon>
        <taxon>Micrococcales</taxon>
        <taxon>Microbacteriaceae</taxon>
        <taxon>Microbacterium</taxon>
    </lineage>
</organism>
<protein>
    <submittedName>
        <fullName evidence="1">Uncharacterized protein</fullName>
    </submittedName>
</protein>
<evidence type="ECO:0000313" key="1">
    <source>
        <dbReference type="EMBL" id="MBB3159311.1"/>
    </source>
</evidence>
<dbReference type="Proteomes" id="UP000543579">
    <property type="component" value="Unassembled WGS sequence"/>
</dbReference>
<evidence type="ECO:0000313" key="2">
    <source>
        <dbReference type="Proteomes" id="UP000543579"/>
    </source>
</evidence>